<evidence type="ECO:0000256" key="2">
    <source>
        <dbReference type="ARBA" id="ARBA00012438"/>
    </source>
</evidence>
<dbReference type="InterPro" id="IPR036097">
    <property type="entry name" value="HisK_dim/P_sf"/>
</dbReference>
<keyword evidence="8" id="KW-0902">Two-component regulatory system</keyword>
<keyword evidence="4" id="KW-0808">Transferase</keyword>
<dbReference type="PRINTS" id="PR00344">
    <property type="entry name" value="BCTRLSENSOR"/>
</dbReference>
<dbReference type="SMART" id="SM00387">
    <property type="entry name" value="HATPase_c"/>
    <property type="match status" value="1"/>
</dbReference>
<evidence type="ECO:0000313" key="12">
    <source>
        <dbReference type="Proteomes" id="UP000183788"/>
    </source>
</evidence>
<comment type="catalytic activity">
    <reaction evidence="1">
        <text>ATP + protein L-histidine = ADP + protein N-phospho-L-histidine.</text>
        <dbReference type="EC" id="2.7.13.3"/>
    </reaction>
</comment>
<evidence type="ECO:0000256" key="7">
    <source>
        <dbReference type="ARBA" id="ARBA00022840"/>
    </source>
</evidence>
<dbReference type="AlphaFoldDB" id="A0A1K1SIM6"/>
<dbReference type="EC" id="2.7.13.3" evidence="2"/>
<dbReference type="Gene3D" id="1.10.287.130">
    <property type="match status" value="1"/>
</dbReference>
<dbReference type="Pfam" id="PF02518">
    <property type="entry name" value="HATPase_c"/>
    <property type="match status" value="1"/>
</dbReference>
<feature type="domain" description="Histidine kinase" evidence="10">
    <location>
        <begin position="476"/>
        <end position="692"/>
    </location>
</feature>
<dbReference type="InterPro" id="IPR005467">
    <property type="entry name" value="His_kinase_dom"/>
</dbReference>
<dbReference type="InterPro" id="IPR003594">
    <property type="entry name" value="HATPase_dom"/>
</dbReference>
<dbReference type="Proteomes" id="UP000183788">
    <property type="component" value="Unassembled WGS sequence"/>
</dbReference>
<dbReference type="GO" id="GO:0030295">
    <property type="term" value="F:protein kinase activator activity"/>
    <property type="evidence" value="ECO:0007669"/>
    <property type="project" value="TreeGrafter"/>
</dbReference>
<dbReference type="InterPro" id="IPR019734">
    <property type="entry name" value="TPR_rpt"/>
</dbReference>
<dbReference type="SMART" id="SM00028">
    <property type="entry name" value="TPR"/>
    <property type="match status" value="3"/>
</dbReference>
<evidence type="ECO:0000256" key="9">
    <source>
        <dbReference type="SAM" id="Phobius"/>
    </source>
</evidence>
<dbReference type="InterPro" id="IPR003661">
    <property type="entry name" value="HisK_dim/P_dom"/>
</dbReference>
<keyword evidence="5" id="KW-0547">Nucleotide-binding</keyword>
<keyword evidence="6 11" id="KW-0418">Kinase</keyword>
<dbReference type="PANTHER" id="PTHR42878">
    <property type="entry name" value="TWO-COMPONENT HISTIDINE KINASE"/>
    <property type="match status" value="1"/>
</dbReference>
<evidence type="ECO:0000259" key="10">
    <source>
        <dbReference type="PROSITE" id="PS50109"/>
    </source>
</evidence>
<dbReference type="GO" id="GO:0005524">
    <property type="term" value="F:ATP binding"/>
    <property type="evidence" value="ECO:0007669"/>
    <property type="project" value="UniProtKB-KW"/>
</dbReference>
<dbReference type="SUPFAM" id="SSF48452">
    <property type="entry name" value="TPR-like"/>
    <property type="match status" value="1"/>
</dbReference>
<dbReference type="InterPro" id="IPR004358">
    <property type="entry name" value="Sig_transdc_His_kin-like_C"/>
</dbReference>
<evidence type="ECO:0000256" key="8">
    <source>
        <dbReference type="ARBA" id="ARBA00023012"/>
    </source>
</evidence>
<keyword evidence="9" id="KW-0472">Membrane</keyword>
<dbReference type="InterPro" id="IPR036890">
    <property type="entry name" value="HATPase_C_sf"/>
</dbReference>
<evidence type="ECO:0000256" key="4">
    <source>
        <dbReference type="ARBA" id="ARBA00022679"/>
    </source>
</evidence>
<dbReference type="STRING" id="1004.SAMN05661012_05433"/>
<evidence type="ECO:0000256" key="3">
    <source>
        <dbReference type="ARBA" id="ARBA00022553"/>
    </source>
</evidence>
<dbReference type="CDD" id="cd00082">
    <property type="entry name" value="HisKA"/>
    <property type="match status" value="1"/>
</dbReference>
<name>A0A1K1SIM6_9BACT</name>
<dbReference type="GO" id="GO:0000156">
    <property type="term" value="F:phosphorelay response regulator activity"/>
    <property type="evidence" value="ECO:0007669"/>
    <property type="project" value="TreeGrafter"/>
</dbReference>
<evidence type="ECO:0000256" key="6">
    <source>
        <dbReference type="ARBA" id="ARBA00022777"/>
    </source>
</evidence>
<evidence type="ECO:0000256" key="1">
    <source>
        <dbReference type="ARBA" id="ARBA00000085"/>
    </source>
</evidence>
<dbReference type="Gene3D" id="1.25.40.10">
    <property type="entry name" value="Tetratricopeptide repeat domain"/>
    <property type="match status" value="2"/>
</dbReference>
<dbReference type="PANTHER" id="PTHR42878:SF7">
    <property type="entry name" value="SENSOR HISTIDINE KINASE GLRK"/>
    <property type="match status" value="1"/>
</dbReference>
<dbReference type="InterPro" id="IPR011990">
    <property type="entry name" value="TPR-like_helical_dom_sf"/>
</dbReference>
<accession>A0A1K1SIM6</accession>
<feature type="transmembrane region" description="Helical" evidence="9">
    <location>
        <begin position="416"/>
        <end position="436"/>
    </location>
</feature>
<evidence type="ECO:0000256" key="5">
    <source>
        <dbReference type="ARBA" id="ARBA00022741"/>
    </source>
</evidence>
<organism evidence="11 12">
    <name type="scientific">Chitinophaga sancti</name>
    <dbReference type="NCBI Taxonomy" id="1004"/>
    <lineage>
        <taxon>Bacteria</taxon>
        <taxon>Pseudomonadati</taxon>
        <taxon>Bacteroidota</taxon>
        <taxon>Chitinophagia</taxon>
        <taxon>Chitinophagales</taxon>
        <taxon>Chitinophagaceae</taxon>
        <taxon>Chitinophaga</taxon>
    </lineage>
</organism>
<dbReference type="PROSITE" id="PS50109">
    <property type="entry name" value="HIS_KIN"/>
    <property type="match status" value="1"/>
</dbReference>
<dbReference type="EMBL" id="FPIZ01000023">
    <property type="protein sequence ID" value="SFW83749.1"/>
    <property type="molecule type" value="Genomic_DNA"/>
</dbReference>
<evidence type="ECO:0000313" key="11">
    <source>
        <dbReference type="EMBL" id="SFW83749.1"/>
    </source>
</evidence>
<dbReference type="GO" id="GO:0000155">
    <property type="term" value="F:phosphorelay sensor kinase activity"/>
    <property type="evidence" value="ECO:0007669"/>
    <property type="project" value="InterPro"/>
</dbReference>
<dbReference type="SUPFAM" id="SSF55874">
    <property type="entry name" value="ATPase domain of HSP90 chaperone/DNA topoisomerase II/histidine kinase"/>
    <property type="match status" value="1"/>
</dbReference>
<reference evidence="11 12" key="1">
    <citation type="submission" date="2016-11" db="EMBL/GenBank/DDBJ databases">
        <authorList>
            <person name="Jaros S."/>
            <person name="Januszkiewicz K."/>
            <person name="Wedrychowicz H."/>
        </authorList>
    </citation>
    <scope>NUCLEOTIDE SEQUENCE [LARGE SCALE GENOMIC DNA]</scope>
    <source>
        <strain evidence="11 12">DSM 784</strain>
    </source>
</reference>
<proteinExistence type="predicted"/>
<protein>
    <recommendedName>
        <fullName evidence="2">histidine kinase</fullName>
        <ecNumber evidence="2">2.7.13.3</ecNumber>
    </recommendedName>
</protein>
<dbReference type="OrthoDB" id="9810447at2"/>
<dbReference type="SUPFAM" id="SSF47384">
    <property type="entry name" value="Homodimeric domain of signal transducing histidine kinase"/>
    <property type="match status" value="1"/>
</dbReference>
<dbReference type="Gene3D" id="3.30.565.10">
    <property type="entry name" value="Histidine kinase-like ATPase, C-terminal domain"/>
    <property type="match status" value="1"/>
</dbReference>
<sequence>MFICSIKELSLWRVFWYVLFVCMLLESNACTPGQQDEVDHPKYFEAVINHADSLGADLDRERGLRYLDSVYNHFQHAGPSDLYRKYLFKKGYYYDKDYSKSMIYCDSMLSVMKDLANNKKYTKFYVNALLNKGDVLVAQKRLTEAFEYYYKAKQIGETTHDTAFLAEYYNQLGMICYKQDKFTEAARYFKIATHLRQVCGSQDFAAFSFIQENIDNTALAFDRSGNYDSAGLYFQKALSYISANEARFSAVANQQRYVAMSKGIIYGNQSFMYLKKGDTASVEPLLLESISINNQPGYAIDDALYTQLRLANLYINTNRMNEAFEVLKKIKSALDTIATPDRELRLRWLKSEETWYAQNNQPDKAYAFLREFTAIKDSLDGRNRKIHEADISREFDNVARQQEIIALKNDDRLKTILLVITTLFLASVITISFLIWRTWLKSKQNLQLVGIQNDRLTNALRNLESRDQENAALLKVIIHDLKNPVGNIGAIAGLLLDGEEFDLVQRKAMYQMIANAGNQAFEIINQLLENKNKGQLAGLKTELTDIPPLLMECIDLLQFKAHQKRQRIRVGRIPAGISNLDRDKIWQLFTNLIDNAIKFSTEKSVISINATRTDNTFTIMIKDKGIGIPPELKEKIFEMHTSAGRPGTAGEQSFGLGLSISRKIAEMHNGHLWFESVPGKETTFYVELPCEPVRQAVVKGARLNV</sequence>
<dbReference type="GO" id="GO:0007234">
    <property type="term" value="P:osmosensory signaling via phosphorelay pathway"/>
    <property type="evidence" value="ECO:0007669"/>
    <property type="project" value="TreeGrafter"/>
</dbReference>
<keyword evidence="9" id="KW-0812">Transmembrane</keyword>
<dbReference type="CDD" id="cd00075">
    <property type="entry name" value="HATPase"/>
    <property type="match status" value="1"/>
</dbReference>
<keyword evidence="9" id="KW-1133">Transmembrane helix</keyword>
<keyword evidence="7" id="KW-0067">ATP-binding</keyword>
<gene>
    <name evidence="11" type="ORF">SAMN05661012_05433</name>
</gene>
<keyword evidence="3" id="KW-0597">Phosphoprotein</keyword>
<dbReference type="Pfam" id="PF13424">
    <property type="entry name" value="TPR_12"/>
    <property type="match status" value="1"/>
</dbReference>
<dbReference type="InterPro" id="IPR050351">
    <property type="entry name" value="BphY/WalK/GraS-like"/>
</dbReference>